<dbReference type="EMBL" id="VUNF01000027">
    <property type="protein sequence ID" value="MST78366.1"/>
    <property type="molecule type" value="Genomic_DNA"/>
</dbReference>
<dbReference type="Proteomes" id="UP000450161">
    <property type="component" value="Unassembled WGS sequence"/>
</dbReference>
<evidence type="ECO:0000256" key="1">
    <source>
        <dbReference type="ARBA" id="ARBA00001966"/>
    </source>
</evidence>
<dbReference type="GO" id="GO:0046872">
    <property type="term" value="F:metal ion binding"/>
    <property type="evidence" value="ECO:0007669"/>
    <property type="project" value="UniProtKB-KW"/>
</dbReference>
<dbReference type="PROSITE" id="PS01087">
    <property type="entry name" value="RADICAL_ACTIVATING"/>
    <property type="match status" value="1"/>
</dbReference>
<dbReference type="PANTHER" id="PTHR30352:SF4">
    <property type="entry name" value="PYRUVATE FORMATE-LYASE 2-ACTIVATING ENZYME"/>
    <property type="match status" value="1"/>
</dbReference>
<organism evidence="9 10">
    <name type="scientific">Segatella copri</name>
    <dbReference type="NCBI Taxonomy" id="165179"/>
    <lineage>
        <taxon>Bacteria</taxon>
        <taxon>Pseudomonadati</taxon>
        <taxon>Bacteroidota</taxon>
        <taxon>Bacteroidia</taxon>
        <taxon>Bacteroidales</taxon>
        <taxon>Prevotellaceae</taxon>
        <taxon>Segatella</taxon>
    </lineage>
</organism>
<evidence type="ECO:0000256" key="2">
    <source>
        <dbReference type="ARBA" id="ARBA00009777"/>
    </source>
</evidence>
<name>A0A6I2TX36_9BACT</name>
<dbReference type="RefSeq" id="WP_154482323.1">
    <property type="nucleotide sequence ID" value="NZ_VUNF01000027.1"/>
</dbReference>
<proteinExistence type="inferred from homology"/>
<evidence type="ECO:0000313" key="10">
    <source>
        <dbReference type="Proteomes" id="UP000450161"/>
    </source>
</evidence>
<protein>
    <submittedName>
        <fullName evidence="9">4Fe-4S cluster-binding domain-containing protein</fullName>
    </submittedName>
</protein>
<dbReference type="Pfam" id="PF13353">
    <property type="entry name" value="Fer4_12"/>
    <property type="match status" value="1"/>
</dbReference>
<keyword evidence="7" id="KW-0408">Iron</keyword>
<gene>
    <name evidence="9" type="ORF">FYJ72_11990</name>
</gene>
<evidence type="ECO:0000256" key="7">
    <source>
        <dbReference type="ARBA" id="ARBA00023004"/>
    </source>
</evidence>
<keyword evidence="5" id="KW-0479">Metal-binding</keyword>
<accession>A0A6I2TX36</accession>
<dbReference type="InterPro" id="IPR034457">
    <property type="entry name" value="Organic_radical-activating"/>
</dbReference>
<keyword evidence="4" id="KW-0949">S-adenosyl-L-methionine</keyword>
<dbReference type="GO" id="GO:0016491">
    <property type="term" value="F:oxidoreductase activity"/>
    <property type="evidence" value="ECO:0007669"/>
    <property type="project" value="UniProtKB-KW"/>
</dbReference>
<evidence type="ECO:0000256" key="5">
    <source>
        <dbReference type="ARBA" id="ARBA00022723"/>
    </source>
</evidence>
<comment type="similarity">
    <text evidence="2">Belongs to the organic radical-activating enzymes family.</text>
</comment>
<dbReference type="SFLD" id="SFLDS00029">
    <property type="entry name" value="Radical_SAM"/>
    <property type="match status" value="1"/>
</dbReference>
<evidence type="ECO:0000256" key="3">
    <source>
        <dbReference type="ARBA" id="ARBA00022485"/>
    </source>
</evidence>
<dbReference type="PANTHER" id="PTHR30352">
    <property type="entry name" value="PYRUVATE FORMATE-LYASE-ACTIVATING ENZYME"/>
    <property type="match status" value="1"/>
</dbReference>
<keyword evidence="3" id="KW-0004">4Fe-4S</keyword>
<keyword evidence="6" id="KW-0560">Oxidoreductase</keyword>
<evidence type="ECO:0000256" key="4">
    <source>
        <dbReference type="ARBA" id="ARBA00022691"/>
    </source>
</evidence>
<evidence type="ECO:0000256" key="8">
    <source>
        <dbReference type="ARBA" id="ARBA00023014"/>
    </source>
</evidence>
<dbReference type="InterPro" id="IPR013785">
    <property type="entry name" value="Aldolase_TIM"/>
</dbReference>
<comment type="caution">
    <text evidence="9">The sequence shown here is derived from an EMBL/GenBank/DDBJ whole genome shotgun (WGS) entry which is preliminary data.</text>
</comment>
<keyword evidence="8" id="KW-0411">Iron-sulfur</keyword>
<dbReference type="InterPro" id="IPR040074">
    <property type="entry name" value="BssD/PflA/YjjW"/>
</dbReference>
<dbReference type="SFLD" id="SFLDG01066">
    <property type="entry name" value="organic_radical-activating_enz"/>
    <property type="match status" value="1"/>
</dbReference>
<dbReference type="InterPro" id="IPR058240">
    <property type="entry name" value="rSAM_sf"/>
</dbReference>
<evidence type="ECO:0000313" key="9">
    <source>
        <dbReference type="EMBL" id="MST78366.1"/>
    </source>
</evidence>
<dbReference type="Gene3D" id="3.20.20.70">
    <property type="entry name" value="Aldolase class I"/>
    <property type="match status" value="1"/>
</dbReference>
<dbReference type="SUPFAM" id="SSF102114">
    <property type="entry name" value="Radical SAM enzymes"/>
    <property type="match status" value="1"/>
</dbReference>
<evidence type="ECO:0000256" key="6">
    <source>
        <dbReference type="ARBA" id="ARBA00023002"/>
    </source>
</evidence>
<sequence length="278" mass="31472">MSKIRVSAIQRGCVYDGPGVRTTVFLKGCTLHCPWCCNPENISIEQEWFFDDSKCIKYKGVASELCISCLRNHGDRAITECPFSVAEPVCHDWLPSDLFLQIEKDKELFGKSGGVTFSGGEPLLQADALLPVLEMCKKQNVNIAFETTLYVGKKNIAAVIPYADIMIVDLKLQPEQGDIPNYMNCMSENLDLIKKQGINVFYRLVFVNSLITIKEKICKQLKSLGVEEIELLKCHHLGARKYEKLNKESVDFTADEILFQNFSEYLQSEQLKVTQLKV</sequence>
<dbReference type="GO" id="GO:0051539">
    <property type="term" value="F:4 iron, 4 sulfur cluster binding"/>
    <property type="evidence" value="ECO:0007669"/>
    <property type="project" value="UniProtKB-KW"/>
</dbReference>
<dbReference type="SFLD" id="SFLDG01118">
    <property type="entry name" value="activating_enzymes__group_2"/>
    <property type="match status" value="1"/>
</dbReference>
<dbReference type="InterPro" id="IPR007197">
    <property type="entry name" value="rSAM"/>
</dbReference>
<dbReference type="AlphaFoldDB" id="A0A6I2TX36"/>
<dbReference type="InterPro" id="IPR001989">
    <property type="entry name" value="Radical_activat_CS"/>
</dbReference>
<comment type="cofactor">
    <cofactor evidence="1">
        <name>[4Fe-4S] cluster</name>
        <dbReference type="ChEBI" id="CHEBI:49883"/>
    </cofactor>
</comment>
<reference evidence="9 10" key="1">
    <citation type="submission" date="2019-08" db="EMBL/GenBank/DDBJ databases">
        <title>In-depth cultivation of the pig gut microbiome towards novel bacterial diversity and tailored functional studies.</title>
        <authorList>
            <person name="Wylensek D."/>
            <person name="Hitch T.C.A."/>
            <person name="Clavel T."/>
        </authorList>
    </citation>
    <scope>NUCLEOTIDE SEQUENCE [LARGE SCALE GENOMIC DNA]</scope>
    <source>
        <strain evidence="9 10">LKV-178-WT-2C</strain>
    </source>
</reference>